<evidence type="ECO:0008006" key="3">
    <source>
        <dbReference type="Google" id="ProtNLM"/>
    </source>
</evidence>
<gene>
    <name evidence="1" type="ORF">FIC87_00545</name>
</gene>
<accession>A0A5C5CAQ4</accession>
<sequence>MESSADAVIVTKNECEKLAVMTVEKLRFPQREIAITCHRRARKQPALLAASIEPRLSRFGYRKALFMNFATLYAVEGSIVRIARILHQSQGYARLV</sequence>
<proteinExistence type="predicted"/>
<dbReference type="Proteomes" id="UP000312594">
    <property type="component" value="Unassembled WGS sequence"/>
</dbReference>
<name>A0A5C5CAQ4_EGGLN</name>
<organism evidence="1 2">
    <name type="scientific">Eggerthella lenta</name>
    <name type="common">Eubacterium lentum</name>
    <dbReference type="NCBI Taxonomy" id="84112"/>
    <lineage>
        <taxon>Bacteria</taxon>
        <taxon>Bacillati</taxon>
        <taxon>Actinomycetota</taxon>
        <taxon>Coriobacteriia</taxon>
        <taxon>Eggerthellales</taxon>
        <taxon>Eggerthellaceae</taxon>
        <taxon>Eggerthella</taxon>
    </lineage>
</organism>
<dbReference type="EMBL" id="VEVP01000001">
    <property type="protein sequence ID" value="TNU96210.1"/>
    <property type="molecule type" value="Genomic_DNA"/>
</dbReference>
<evidence type="ECO:0000313" key="1">
    <source>
        <dbReference type="EMBL" id="TNU96210.1"/>
    </source>
</evidence>
<reference evidence="1 2" key="1">
    <citation type="journal article" date="2005" name="Appl. Environ. Microbiol.">
        <title>Intestinal bacterial communities that produce active estrogen-like compounds enterodiol and enterolactone in humans.</title>
        <authorList>
            <person name="Clavel T."/>
            <person name="Henderson G."/>
            <person name="Alpert C.A."/>
            <person name="Philippe C."/>
            <person name="Rigottier-Gois L."/>
            <person name="Dore J."/>
            <person name="Blaut M."/>
        </authorList>
    </citation>
    <scope>NUCLEOTIDE SEQUENCE [LARGE SCALE GENOMIC DNA]</scope>
    <source>
        <strain evidence="1 2">SECO-MT75m2</strain>
    </source>
</reference>
<dbReference type="AlphaFoldDB" id="A0A5C5CAQ4"/>
<protein>
    <recommendedName>
        <fullName evidence="3">Type II toxin-antitoxin system RelE/ParE family toxin</fullName>
    </recommendedName>
</protein>
<comment type="caution">
    <text evidence="1">The sequence shown here is derived from an EMBL/GenBank/DDBJ whole genome shotgun (WGS) entry which is preliminary data.</text>
</comment>
<evidence type="ECO:0000313" key="2">
    <source>
        <dbReference type="Proteomes" id="UP000312594"/>
    </source>
</evidence>